<dbReference type="Pfam" id="PF17936">
    <property type="entry name" value="Big_6"/>
    <property type="match status" value="1"/>
</dbReference>
<name>A0ABP8VT03_9MICO</name>
<dbReference type="InterPro" id="IPR041498">
    <property type="entry name" value="Big_6"/>
</dbReference>
<dbReference type="InterPro" id="IPR013324">
    <property type="entry name" value="RNA_pol_sigma_r3/r4-like"/>
</dbReference>
<sequence length="610" mass="62011">MVKAVATEGSRSRPSRQTAKRLHLTSDENLLRDARTGDSDAYGEIWRRHSKAALVAARSFRDLAEPEDVVAEAFATILETLRNGGGPRATFRPYLYVTIRNLAHRRLRLPPTLPLGDEADGIALDGADDPVEGALDRSVTARAFRALPERWQNVLWYTEVEQLSARQTGELMGIGANAVAALAFRARAALREAWLQGHVSEAAQTGSHREVLAKVGGWSLGTLSQRDEAMVDAHLKTCTRCRVIAEEVDDLSGRLGLVLLPLVLGGAAALAFSRHLASGAQVSAVSAASVRLTAVVHPAHRWPLVLASSVTAAAVITVAVVALSPPGPVATAGSTTQTVGGGSGRGSAPLAAPTASASIPAAPSATATPPIAVVVPGPSPRASPARRPVPTSTPAPAPSPSATATPTPSAPTTPSAPPTPAAPTVDTTPPAPPTVLTTWVAAQLLPLQLNGTAEPLATITVELADGTVLATVSAGPTGLWATGVVTGLTPILPGVLVTATDAAGNVSAATTVGPFAFVPSFTDADGQSYPPSAVPVHLSGWPGTSVDVRLNGTDQGVFVFGADGTLTLSAQTVGGGALPAGEYTVTATYVVGAARAPSSTSLGFTVAVAP</sequence>
<keyword evidence="5" id="KW-0804">Transcription</keyword>
<evidence type="ECO:0008006" key="12">
    <source>
        <dbReference type="Google" id="ProtNLM"/>
    </source>
</evidence>
<evidence type="ECO:0000259" key="8">
    <source>
        <dbReference type="Pfam" id="PF13490"/>
    </source>
</evidence>
<dbReference type="EMBL" id="BAABLM010000002">
    <property type="protein sequence ID" value="GAA4671040.1"/>
    <property type="molecule type" value="Genomic_DNA"/>
</dbReference>
<dbReference type="Gene3D" id="1.10.1740.10">
    <property type="match status" value="1"/>
</dbReference>
<reference evidence="11" key="1">
    <citation type="journal article" date="2019" name="Int. J. Syst. Evol. Microbiol.">
        <title>The Global Catalogue of Microorganisms (GCM) 10K type strain sequencing project: providing services to taxonomists for standard genome sequencing and annotation.</title>
        <authorList>
            <consortium name="The Broad Institute Genomics Platform"/>
            <consortium name="The Broad Institute Genome Sequencing Center for Infectious Disease"/>
            <person name="Wu L."/>
            <person name="Ma J."/>
        </authorList>
    </citation>
    <scope>NUCLEOTIDE SEQUENCE [LARGE SCALE GENOMIC DNA]</scope>
    <source>
        <strain evidence="11">JCM 18956</strain>
    </source>
</reference>
<dbReference type="InterPro" id="IPR013783">
    <property type="entry name" value="Ig-like_fold"/>
</dbReference>
<dbReference type="InterPro" id="IPR039425">
    <property type="entry name" value="RNA_pol_sigma-70-like"/>
</dbReference>
<dbReference type="Proteomes" id="UP001501295">
    <property type="component" value="Unassembled WGS sequence"/>
</dbReference>
<feature type="compositionally biased region" description="Low complexity" evidence="6">
    <location>
        <begin position="372"/>
        <end position="390"/>
    </location>
</feature>
<evidence type="ECO:0000256" key="5">
    <source>
        <dbReference type="ARBA" id="ARBA00023163"/>
    </source>
</evidence>
<accession>A0ABP8VT03</accession>
<gene>
    <name evidence="10" type="ORF">GCM10025780_13260</name>
</gene>
<dbReference type="InterPro" id="IPR041916">
    <property type="entry name" value="Anti_sigma_zinc_sf"/>
</dbReference>
<dbReference type="SUPFAM" id="SSF88659">
    <property type="entry name" value="Sigma3 and sigma4 domains of RNA polymerase sigma factors"/>
    <property type="match status" value="1"/>
</dbReference>
<feature type="region of interest" description="Disordered" evidence="6">
    <location>
        <begin position="1"/>
        <end position="23"/>
    </location>
</feature>
<feature type="region of interest" description="Disordered" evidence="6">
    <location>
        <begin position="372"/>
        <end position="432"/>
    </location>
</feature>
<evidence type="ECO:0000256" key="1">
    <source>
        <dbReference type="ARBA" id="ARBA00010641"/>
    </source>
</evidence>
<comment type="similarity">
    <text evidence="1">Belongs to the sigma-70 factor family. ECF subfamily.</text>
</comment>
<dbReference type="RefSeq" id="WP_345374594.1">
    <property type="nucleotide sequence ID" value="NZ_BAABLM010000002.1"/>
</dbReference>
<dbReference type="Gene3D" id="2.60.40.10">
    <property type="entry name" value="Immunoglobulins"/>
    <property type="match status" value="1"/>
</dbReference>
<dbReference type="InterPro" id="IPR007627">
    <property type="entry name" value="RNA_pol_sigma70_r2"/>
</dbReference>
<organism evidence="10 11">
    <name type="scientific">Frondihabitans cladoniiphilus</name>
    <dbReference type="NCBI Taxonomy" id="715785"/>
    <lineage>
        <taxon>Bacteria</taxon>
        <taxon>Bacillati</taxon>
        <taxon>Actinomycetota</taxon>
        <taxon>Actinomycetes</taxon>
        <taxon>Micrococcales</taxon>
        <taxon>Microbacteriaceae</taxon>
        <taxon>Frondihabitans</taxon>
    </lineage>
</organism>
<dbReference type="InterPro" id="IPR027383">
    <property type="entry name" value="Znf_put"/>
</dbReference>
<evidence type="ECO:0000313" key="11">
    <source>
        <dbReference type="Proteomes" id="UP001501295"/>
    </source>
</evidence>
<evidence type="ECO:0000259" key="9">
    <source>
        <dbReference type="Pfam" id="PF17936"/>
    </source>
</evidence>
<feature type="region of interest" description="Disordered" evidence="6">
    <location>
        <begin position="327"/>
        <end position="355"/>
    </location>
</feature>
<feature type="compositionally biased region" description="Low complexity" evidence="6">
    <location>
        <begin position="422"/>
        <end position="432"/>
    </location>
</feature>
<keyword evidence="4" id="KW-0238">DNA-binding</keyword>
<dbReference type="Pfam" id="PF04542">
    <property type="entry name" value="Sigma70_r2"/>
    <property type="match status" value="1"/>
</dbReference>
<evidence type="ECO:0000256" key="6">
    <source>
        <dbReference type="SAM" id="MobiDB-lite"/>
    </source>
</evidence>
<dbReference type="Gene3D" id="1.10.10.1320">
    <property type="entry name" value="Anti-sigma factor, zinc-finger domain"/>
    <property type="match status" value="1"/>
</dbReference>
<dbReference type="NCBIfam" id="TIGR02937">
    <property type="entry name" value="sigma70-ECF"/>
    <property type="match status" value="1"/>
</dbReference>
<feature type="compositionally biased region" description="Low complexity" evidence="6">
    <location>
        <begin position="346"/>
        <end position="355"/>
    </location>
</feature>
<dbReference type="PANTHER" id="PTHR43133:SF8">
    <property type="entry name" value="RNA POLYMERASE SIGMA FACTOR HI_1459-RELATED"/>
    <property type="match status" value="1"/>
</dbReference>
<dbReference type="Gene3D" id="1.10.10.10">
    <property type="entry name" value="Winged helix-like DNA-binding domain superfamily/Winged helix DNA-binding domain"/>
    <property type="match status" value="1"/>
</dbReference>
<proteinExistence type="inferred from homology"/>
<feature type="compositionally biased region" description="Pro residues" evidence="6">
    <location>
        <begin position="408"/>
        <end position="421"/>
    </location>
</feature>
<evidence type="ECO:0000313" key="10">
    <source>
        <dbReference type="EMBL" id="GAA4671040.1"/>
    </source>
</evidence>
<evidence type="ECO:0000256" key="3">
    <source>
        <dbReference type="ARBA" id="ARBA00023082"/>
    </source>
</evidence>
<protein>
    <recommendedName>
        <fullName evidence="12">RNA polymerase sigma factor (Sigma-70 family)</fullName>
    </recommendedName>
</protein>
<feature type="domain" description="RNA polymerase sigma-70 region 2" evidence="7">
    <location>
        <begin position="55"/>
        <end position="108"/>
    </location>
</feature>
<evidence type="ECO:0000256" key="2">
    <source>
        <dbReference type="ARBA" id="ARBA00023015"/>
    </source>
</evidence>
<dbReference type="Pfam" id="PF13490">
    <property type="entry name" value="zf-HC2"/>
    <property type="match status" value="1"/>
</dbReference>
<dbReference type="SUPFAM" id="SSF88946">
    <property type="entry name" value="Sigma2 domain of RNA polymerase sigma factors"/>
    <property type="match status" value="1"/>
</dbReference>
<keyword evidence="11" id="KW-1185">Reference proteome</keyword>
<feature type="domain" description="Putative zinc-finger" evidence="8">
    <location>
        <begin position="210"/>
        <end position="242"/>
    </location>
</feature>
<keyword evidence="2" id="KW-0805">Transcription regulation</keyword>
<dbReference type="PANTHER" id="PTHR43133">
    <property type="entry name" value="RNA POLYMERASE ECF-TYPE SIGMA FACTO"/>
    <property type="match status" value="1"/>
</dbReference>
<feature type="compositionally biased region" description="Low complexity" evidence="6">
    <location>
        <begin position="327"/>
        <end position="338"/>
    </location>
</feature>
<dbReference type="InterPro" id="IPR013325">
    <property type="entry name" value="RNA_pol_sigma_r2"/>
</dbReference>
<evidence type="ECO:0000256" key="4">
    <source>
        <dbReference type="ARBA" id="ARBA00023125"/>
    </source>
</evidence>
<evidence type="ECO:0000259" key="7">
    <source>
        <dbReference type="Pfam" id="PF04542"/>
    </source>
</evidence>
<comment type="caution">
    <text evidence="10">The sequence shown here is derived from an EMBL/GenBank/DDBJ whole genome shotgun (WGS) entry which is preliminary data.</text>
</comment>
<dbReference type="InterPro" id="IPR036388">
    <property type="entry name" value="WH-like_DNA-bd_sf"/>
</dbReference>
<feature type="domain" description="Bacterial Ig" evidence="9">
    <location>
        <begin position="447"/>
        <end position="512"/>
    </location>
</feature>
<dbReference type="InterPro" id="IPR014284">
    <property type="entry name" value="RNA_pol_sigma-70_dom"/>
</dbReference>
<keyword evidence="3" id="KW-0731">Sigma factor</keyword>